<evidence type="ECO:0008006" key="4">
    <source>
        <dbReference type="Google" id="ProtNLM"/>
    </source>
</evidence>
<dbReference type="Proteomes" id="UP001595923">
    <property type="component" value="Unassembled WGS sequence"/>
</dbReference>
<name>A0ABV9DX65_9ACTN</name>
<feature type="transmembrane region" description="Helical" evidence="1">
    <location>
        <begin position="226"/>
        <end position="248"/>
    </location>
</feature>
<keyword evidence="3" id="KW-1185">Reference proteome</keyword>
<accession>A0ABV9DX65</accession>
<feature type="transmembrane region" description="Helical" evidence="1">
    <location>
        <begin position="21"/>
        <end position="39"/>
    </location>
</feature>
<dbReference type="RefSeq" id="WP_378573761.1">
    <property type="nucleotide sequence ID" value="NZ_JBHSFQ010000008.1"/>
</dbReference>
<feature type="transmembrane region" description="Helical" evidence="1">
    <location>
        <begin position="194"/>
        <end position="214"/>
    </location>
</feature>
<protein>
    <recommendedName>
        <fullName evidence="4">PH domain-containing protein</fullName>
    </recommendedName>
</protein>
<reference evidence="3" key="1">
    <citation type="journal article" date="2019" name="Int. J. Syst. Evol. Microbiol.">
        <title>The Global Catalogue of Microorganisms (GCM) 10K type strain sequencing project: providing services to taxonomists for standard genome sequencing and annotation.</title>
        <authorList>
            <consortium name="The Broad Institute Genomics Platform"/>
            <consortium name="The Broad Institute Genome Sequencing Center for Infectious Disease"/>
            <person name="Wu L."/>
            <person name="Ma J."/>
        </authorList>
    </citation>
    <scope>NUCLEOTIDE SEQUENCE [LARGE SCALE GENOMIC DNA]</scope>
    <source>
        <strain evidence="3">XZYJ18</strain>
    </source>
</reference>
<feature type="transmembrane region" description="Helical" evidence="1">
    <location>
        <begin position="45"/>
        <end position="67"/>
    </location>
</feature>
<proteinExistence type="predicted"/>
<comment type="caution">
    <text evidence="2">The sequence shown here is derived from an EMBL/GenBank/DDBJ whole genome shotgun (WGS) entry which is preliminary data.</text>
</comment>
<evidence type="ECO:0000256" key="1">
    <source>
        <dbReference type="SAM" id="Phobius"/>
    </source>
</evidence>
<sequence>MAGSDDGGEVRRYRAPVAMSVFVTVFFGGGAVAVLGPLFTADMPLALALALTALVAPPAGLTMVVFWRSSTTAGPDAVVVRRLRARRTAWQDVQAIEIENGPARAAAAGTRGRERPGGIVVVYDRGGGTTTLPHVGYGRGGSVSEEAAALRRMWERRRGPDWRPLPVAEAAMAKAEARKRRGGAIRAAATRARAAALVTILVQMAVILVAVLTGAVDERTSIPGGWIALVSAGPVLLVFATVFLVSLARHRRR</sequence>
<gene>
    <name evidence="2" type="ORF">ACFO4E_11555</name>
</gene>
<evidence type="ECO:0000313" key="2">
    <source>
        <dbReference type="EMBL" id="MFC4562489.1"/>
    </source>
</evidence>
<evidence type="ECO:0000313" key="3">
    <source>
        <dbReference type="Proteomes" id="UP001595923"/>
    </source>
</evidence>
<keyword evidence="1" id="KW-1133">Transmembrane helix</keyword>
<dbReference type="EMBL" id="JBHSFQ010000008">
    <property type="protein sequence ID" value="MFC4562489.1"/>
    <property type="molecule type" value="Genomic_DNA"/>
</dbReference>
<keyword evidence="1" id="KW-0472">Membrane</keyword>
<organism evidence="2 3">
    <name type="scientific">Nocardiopsis mangrovi</name>
    <dbReference type="NCBI Taxonomy" id="1179818"/>
    <lineage>
        <taxon>Bacteria</taxon>
        <taxon>Bacillati</taxon>
        <taxon>Actinomycetota</taxon>
        <taxon>Actinomycetes</taxon>
        <taxon>Streptosporangiales</taxon>
        <taxon>Nocardiopsidaceae</taxon>
        <taxon>Nocardiopsis</taxon>
    </lineage>
</organism>
<keyword evidence="1" id="KW-0812">Transmembrane</keyword>